<dbReference type="EMBL" id="FPAA01000005">
    <property type="protein sequence ID" value="SFS65244.1"/>
    <property type="molecule type" value="Genomic_DNA"/>
</dbReference>
<organism evidence="2 3">
    <name type="scientific">Marininema halotolerans</name>
    <dbReference type="NCBI Taxonomy" id="1155944"/>
    <lineage>
        <taxon>Bacteria</taxon>
        <taxon>Bacillati</taxon>
        <taxon>Bacillota</taxon>
        <taxon>Bacilli</taxon>
        <taxon>Bacillales</taxon>
        <taxon>Thermoactinomycetaceae</taxon>
        <taxon>Marininema</taxon>
    </lineage>
</organism>
<feature type="signal peptide" evidence="1">
    <location>
        <begin position="1"/>
        <end position="27"/>
    </location>
</feature>
<proteinExistence type="predicted"/>
<keyword evidence="3" id="KW-1185">Reference proteome</keyword>
<protein>
    <recommendedName>
        <fullName evidence="4">DUF5666 domain-containing protein</fullName>
    </recommendedName>
</protein>
<dbReference type="Proteomes" id="UP000198660">
    <property type="component" value="Unassembled WGS sequence"/>
</dbReference>
<dbReference type="AlphaFoldDB" id="A0A1I6RKR9"/>
<gene>
    <name evidence="2" type="ORF">SAMN05444972_105162</name>
</gene>
<sequence length="161" mass="17568">MLLKKKWLLSLLLAAALIIPFAATSHASPASLVGDQTSKHDVTAQDEEKTVVTVTGTIAENRGYDEDKEHQHLLVNNLNVEDIENGDASEVPDQAFVSIRIDDQGTDGEIPNLQAGEPIKLKGEFIPADEAYETPHNCCDAVIHFVHDPLGYVEYGGTVYK</sequence>
<reference evidence="3" key="1">
    <citation type="submission" date="2016-10" db="EMBL/GenBank/DDBJ databases">
        <authorList>
            <person name="Varghese N."/>
            <person name="Submissions S."/>
        </authorList>
    </citation>
    <scope>NUCLEOTIDE SEQUENCE [LARGE SCALE GENOMIC DNA]</scope>
    <source>
        <strain evidence="3">DSM 45789</strain>
    </source>
</reference>
<evidence type="ECO:0000313" key="3">
    <source>
        <dbReference type="Proteomes" id="UP000198660"/>
    </source>
</evidence>
<dbReference type="RefSeq" id="WP_091836457.1">
    <property type="nucleotide sequence ID" value="NZ_FPAA01000005.1"/>
</dbReference>
<evidence type="ECO:0000256" key="1">
    <source>
        <dbReference type="SAM" id="SignalP"/>
    </source>
</evidence>
<dbReference type="OrthoDB" id="9002785at2"/>
<accession>A0A1I6RKR9</accession>
<evidence type="ECO:0000313" key="2">
    <source>
        <dbReference type="EMBL" id="SFS65244.1"/>
    </source>
</evidence>
<name>A0A1I6RKR9_9BACL</name>
<evidence type="ECO:0008006" key="4">
    <source>
        <dbReference type="Google" id="ProtNLM"/>
    </source>
</evidence>
<keyword evidence="1" id="KW-0732">Signal</keyword>
<feature type="chain" id="PRO_5009303963" description="DUF5666 domain-containing protein" evidence="1">
    <location>
        <begin position="28"/>
        <end position="161"/>
    </location>
</feature>